<dbReference type="Proteomes" id="UP000583929">
    <property type="component" value="Unassembled WGS sequence"/>
</dbReference>
<organism evidence="1 2">
    <name type="scientific">Cannabis sativa</name>
    <name type="common">Hemp</name>
    <name type="synonym">Marijuana</name>
    <dbReference type="NCBI Taxonomy" id="3483"/>
    <lineage>
        <taxon>Eukaryota</taxon>
        <taxon>Viridiplantae</taxon>
        <taxon>Streptophyta</taxon>
        <taxon>Embryophyta</taxon>
        <taxon>Tracheophyta</taxon>
        <taxon>Spermatophyta</taxon>
        <taxon>Magnoliopsida</taxon>
        <taxon>eudicotyledons</taxon>
        <taxon>Gunneridae</taxon>
        <taxon>Pentapetalae</taxon>
        <taxon>rosids</taxon>
        <taxon>fabids</taxon>
        <taxon>Rosales</taxon>
        <taxon>Cannabaceae</taxon>
        <taxon>Cannabis</taxon>
    </lineage>
</organism>
<gene>
    <name evidence="1" type="ORF">G4B88_009025</name>
</gene>
<sequence>MESLPISTTSSSFHTRHLFKPKEPQIMANPTGLEKIDYSFTPNMTINLDMIVTIDNKENYGSFKFKNSTAYVNYRGDVVAEIPIGQNIVPAHGKLNITSSTDFMIGKVISNPNFLLDFIDGRLNLTSIAILHGKVNLFNIVKRHATASSYCDISFKIDDKNIQTICKSKINL</sequence>
<accession>A0A7J6HR32</accession>
<name>A0A7J6HR32_CANSA</name>
<evidence type="ECO:0000313" key="1">
    <source>
        <dbReference type="EMBL" id="KAF4397179.1"/>
    </source>
</evidence>
<reference evidence="1 2" key="1">
    <citation type="journal article" date="2020" name="bioRxiv">
        <title>Sequence and annotation of 42 cannabis genomes reveals extensive copy number variation in cannabinoid synthesis and pathogen resistance genes.</title>
        <authorList>
            <person name="Mckernan K.J."/>
            <person name="Helbert Y."/>
            <person name="Kane L.T."/>
            <person name="Ebling H."/>
            <person name="Zhang L."/>
            <person name="Liu B."/>
            <person name="Eaton Z."/>
            <person name="Mclaughlin S."/>
            <person name="Kingan S."/>
            <person name="Baybayan P."/>
            <person name="Concepcion G."/>
            <person name="Jordan M."/>
            <person name="Riva A."/>
            <person name="Barbazuk W."/>
            <person name="Harkins T."/>
        </authorList>
    </citation>
    <scope>NUCLEOTIDE SEQUENCE [LARGE SCALE GENOMIC DNA]</scope>
    <source>
        <strain evidence="2">cv. Jamaican Lion 4</strain>
        <tissue evidence="1">Leaf</tissue>
    </source>
</reference>
<comment type="caution">
    <text evidence="1">The sequence shown here is derived from an EMBL/GenBank/DDBJ whole genome shotgun (WGS) entry which is preliminary data.</text>
</comment>
<keyword evidence="2" id="KW-1185">Reference proteome</keyword>
<evidence type="ECO:0000313" key="2">
    <source>
        <dbReference type="Proteomes" id="UP000583929"/>
    </source>
</evidence>
<proteinExistence type="predicted"/>
<protein>
    <recommendedName>
        <fullName evidence="3">Late embryogenesis abundant protein LEA-2 subgroup domain-containing protein</fullName>
    </recommendedName>
</protein>
<dbReference type="EMBL" id="JAATIQ010000034">
    <property type="protein sequence ID" value="KAF4397179.1"/>
    <property type="molecule type" value="Genomic_DNA"/>
</dbReference>
<evidence type="ECO:0008006" key="3">
    <source>
        <dbReference type="Google" id="ProtNLM"/>
    </source>
</evidence>
<dbReference type="AlphaFoldDB" id="A0A7J6HR32"/>